<dbReference type="AlphaFoldDB" id="A0A8C9UW72"/>
<evidence type="ECO:0000313" key="1">
    <source>
        <dbReference type="Ensembl" id="ENSSDAP00000025238.1"/>
    </source>
</evidence>
<reference evidence="1" key="1">
    <citation type="submission" date="2025-08" db="UniProtKB">
        <authorList>
            <consortium name="Ensembl"/>
        </authorList>
    </citation>
    <scope>IDENTIFICATION</scope>
</reference>
<name>A0A8C9UW72_SPEDA</name>
<protein>
    <recommendedName>
        <fullName evidence="3">DET1</fullName>
    </recommendedName>
</protein>
<sequence>MDHHVSTIKPRRIQNQNVIHRLERRRISSGKAGTHWHQVPVTRAPRQQRTYCRDMRGRSYPMAMTSGQSTSGAGFLNDFSSCCTLQM</sequence>
<dbReference type="Ensembl" id="ENSSDAT00000028865.1">
    <property type="protein sequence ID" value="ENSSDAP00000025238.1"/>
    <property type="gene ID" value="ENSSDAG00000022951.1"/>
</dbReference>
<dbReference type="Proteomes" id="UP000694422">
    <property type="component" value="Unplaced"/>
</dbReference>
<keyword evidence="2" id="KW-1185">Reference proteome</keyword>
<evidence type="ECO:0008006" key="3">
    <source>
        <dbReference type="Google" id="ProtNLM"/>
    </source>
</evidence>
<accession>A0A8C9UW72</accession>
<reference evidence="1" key="2">
    <citation type="submission" date="2025-09" db="UniProtKB">
        <authorList>
            <consortium name="Ensembl"/>
        </authorList>
    </citation>
    <scope>IDENTIFICATION</scope>
</reference>
<evidence type="ECO:0000313" key="2">
    <source>
        <dbReference type="Proteomes" id="UP000694422"/>
    </source>
</evidence>
<organism evidence="1 2">
    <name type="scientific">Spermophilus dauricus</name>
    <name type="common">Daurian ground squirrel</name>
    <dbReference type="NCBI Taxonomy" id="99837"/>
    <lineage>
        <taxon>Eukaryota</taxon>
        <taxon>Metazoa</taxon>
        <taxon>Chordata</taxon>
        <taxon>Craniata</taxon>
        <taxon>Vertebrata</taxon>
        <taxon>Euteleostomi</taxon>
        <taxon>Mammalia</taxon>
        <taxon>Eutheria</taxon>
        <taxon>Euarchontoglires</taxon>
        <taxon>Glires</taxon>
        <taxon>Rodentia</taxon>
        <taxon>Sciuromorpha</taxon>
        <taxon>Sciuridae</taxon>
        <taxon>Xerinae</taxon>
        <taxon>Marmotini</taxon>
        <taxon>Spermophilus</taxon>
    </lineage>
</organism>
<proteinExistence type="predicted"/>